<evidence type="ECO:0000256" key="5">
    <source>
        <dbReference type="ARBA" id="ARBA00022989"/>
    </source>
</evidence>
<dbReference type="Gene3D" id="6.10.340.10">
    <property type="match status" value="1"/>
</dbReference>
<keyword evidence="7 9" id="KW-0807">Transducer</keyword>
<dbReference type="Proteomes" id="UP001256827">
    <property type="component" value="Chromosome"/>
</dbReference>
<comment type="subcellular location">
    <subcellularLocation>
        <location evidence="1">Cell membrane</location>
        <topology evidence="1">Multi-pass membrane protein</topology>
    </subcellularLocation>
</comment>
<dbReference type="Pfam" id="PF00672">
    <property type="entry name" value="HAMP"/>
    <property type="match status" value="1"/>
</dbReference>
<protein>
    <submittedName>
        <fullName evidence="13">Methyl-accepting chemotaxis protein</fullName>
    </submittedName>
</protein>
<keyword evidence="2" id="KW-1003">Cell membrane</keyword>
<dbReference type="CDD" id="cd12912">
    <property type="entry name" value="PDC2_MCP_like"/>
    <property type="match status" value="1"/>
</dbReference>
<dbReference type="PROSITE" id="PS50885">
    <property type="entry name" value="HAMP"/>
    <property type="match status" value="1"/>
</dbReference>
<feature type="transmembrane region" description="Helical" evidence="10">
    <location>
        <begin position="21"/>
        <end position="40"/>
    </location>
</feature>
<dbReference type="PROSITE" id="PS51257">
    <property type="entry name" value="PROKAR_LIPOPROTEIN"/>
    <property type="match status" value="1"/>
</dbReference>
<dbReference type="RefSeq" id="WP_310769004.1">
    <property type="nucleotide sequence ID" value="NZ_CP134050.1"/>
</dbReference>
<organism evidence="13 14">
    <name type="scientific">Brevibacillus brevis</name>
    <name type="common">Bacillus brevis</name>
    <dbReference type="NCBI Taxonomy" id="1393"/>
    <lineage>
        <taxon>Bacteria</taxon>
        <taxon>Bacillati</taxon>
        <taxon>Bacillota</taxon>
        <taxon>Bacilli</taxon>
        <taxon>Bacillales</taxon>
        <taxon>Paenibacillaceae</taxon>
        <taxon>Brevibacillus</taxon>
    </lineage>
</organism>
<evidence type="ECO:0000313" key="13">
    <source>
        <dbReference type="EMBL" id="WNC15335.1"/>
    </source>
</evidence>
<dbReference type="Pfam" id="PF02743">
    <property type="entry name" value="dCache_1"/>
    <property type="match status" value="1"/>
</dbReference>
<reference evidence="13 14" key="1">
    <citation type="submission" date="2023-09" db="EMBL/GenBank/DDBJ databases">
        <title>Complete Genome and Methylome dissection of Bacillus brevis NEB573 original source of BbsI restriction endonuclease.</title>
        <authorList>
            <person name="Fomenkov A."/>
            <person name="Roberts R.D."/>
        </authorList>
    </citation>
    <scope>NUCLEOTIDE SEQUENCE [LARGE SCALE GENOMIC DNA]</scope>
    <source>
        <strain evidence="13 14">NEB573</strain>
    </source>
</reference>
<dbReference type="InterPro" id="IPR033479">
    <property type="entry name" value="dCache_1"/>
</dbReference>
<evidence type="ECO:0000259" key="12">
    <source>
        <dbReference type="PROSITE" id="PS50885"/>
    </source>
</evidence>
<dbReference type="SUPFAM" id="SSF58104">
    <property type="entry name" value="Methyl-accepting chemotaxis protein (MCP) signaling domain"/>
    <property type="match status" value="1"/>
</dbReference>
<proteinExistence type="inferred from homology"/>
<dbReference type="Gene3D" id="1.10.287.950">
    <property type="entry name" value="Methyl-accepting chemotaxis protein"/>
    <property type="match status" value="1"/>
</dbReference>
<evidence type="ECO:0000256" key="9">
    <source>
        <dbReference type="PROSITE-ProRule" id="PRU00284"/>
    </source>
</evidence>
<evidence type="ECO:0000256" key="6">
    <source>
        <dbReference type="ARBA" id="ARBA00023136"/>
    </source>
</evidence>
<evidence type="ECO:0000256" key="8">
    <source>
        <dbReference type="ARBA" id="ARBA00029447"/>
    </source>
</evidence>
<evidence type="ECO:0000256" key="10">
    <source>
        <dbReference type="SAM" id="Phobius"/>
    </source>
</evidence>
<dbReference type="InterPro" id="IPR003660">
    <property type="entry name" value="HAMP_dom"/>
</dbReference>
<feature type="transmembrane region" description="Helical" evidence="10">
    <location>
        <begin position="289"/>
        <end position="310"/>
    </location>
</feature>
<evidence type="ECO:0000256" key="7">
    <source>
        <dbReference type="ARBA" id="ARBA00023224"/>
    </source>
</evidence>
<keyword evidence="3" id="KW-0145">Chemotaxis</keyword>
<dbReference type="InterPro" id="IPR004089">
    <property type="entry name" value="MCPsignal_dom"/>
</dbReference>
<dbReference type="CDD" id="cd06225">
    <property type="entry name" value="HAMP"/>
    <property type="match status" value="1"/>
</dbReference>
<dbReference type="Gene3D" id="3.30.450.20">
    <property type="entry name" value="PAS domain"/>
    <property type="match status" value="1"/>
</dbReference>
<keyword evidence="4 10" id="KW-0812">Transmembrane</keyword>
<dbReference type="PANTHER" id="PTHR32089:SF112">
    <property type="entry name" value="LYSOZYME-LIKE PROTEIN-RELATED"/>
    <property type="match status" value="1"/>
</dbReference>
<keyword evidence="6 10" id="KW-0472">Membrane</keyword>
<dbReference type="EMBL" id="CP134050">
    <property type="protein sequence ID" value="WNC15335.1"/>
    <property type="molecule type" value="Genomic_DNA"/>
</dbReference>
<keyword evidence="5 10" id="KW-1133">Transmembrane helix</keyword>
<dbReference type="Pfam" id="PF00015">
    <property type="entry name" value="MCPsignal"/>
    <property type="match status" value="1"/>
</dbReference>
<dbReference type="PANTHER" id="PTHR32089">
    <property type="entry name" value="METHYL-ACCEPTING CHEMOTAXIS PROTEIN MCPB"/>
    <property type="match status" value="1"/>
</dbReference>
<evidence type="ECO:0000256" key="1">
    <source>
        <dbReference type="ARBA" id="ARBA00004651"/>
    </source>
</evidence>
<accession>A0ABY9T5G6</accession>
<feature type="domain" description="HAMP" evidence="12">
    <location>
        <begin position="311"/>
        <end position="363"/>
    </location>
</feature>
<sequence length="670" mass="73530">MPRKKSKGHASVYHRSIFTRLFFGILSMVVAMMACSALFISNQSEAMLNEKTNQLLRDAARSAMEQASSRVHSIETALQSFGSTYKNAAPSNGQIFGILSDLAAANPTISEIQVATTDGRYLTFPGSPLAADYDPRKTDWFTGALEKQGPFISDVFQFSQTEFPKLAVALPLQSEDEKTVGVIVAFVSVPKLSEFIGQLKVGGTGYAMIVDRQGKLVAHPDKTYALKRPMMDQLGIVQHAIAGQSGYDHVKLGDADYYGAYTFDPALRWSMIVVQSVSEVKREVRTLQFTILAVSLVGLGALAALLYAFVRKIMNPVKEVQQKMSAFSQGDLSLSMQVKTNDELRQLADSFNSMSGQMRSIIGKIQSVIAEVRQVANHVDNGARHSHATQTEVVAVSERLAQEMDHQQEQIQGIHTIMAEIAQQLEQITTSMDTAGEHNRESRKQSAMAAASIESLQANMQKISDDMRASLEAMSTMKESMGDIRGILVLISEISKRTKLLSFNARIEASRAGQAGLGFGIVADEIRLLSEQTEEATARIQEVVVSGEQRLVHVADCLEETDQATVAGIHTLRRAADIFRQTVQISETLTDQFASIQQLAGSIREQSQSIQERVDSLSSSAQEVVYGTLKAVAANQESLSLSEQFLHDSERLTGIVEDLEQEIRFFRTAS</sequence>
<evidence type="ECO:0000256" key="2">
    <source>
        <dbReference type="ARBA" id="ARBA00022475"/>
    </source>
</evidence>
<evidence type="ECO:0000313" key="14">
    <source>
        <dbReference type="Proteomes" id="UP001256827"/>
    </source>
</evidence>
<dbReference type="CDD" id="cd18773">
    <property type="entry name" value="PDC1_HK_sensor"/>
    <property type="match status" value="1"/>
</dbReference>
<keyword evidence="14" id="KW-1185">Reference proteome</keyword>
<name>A0ABY9T5G6_BREBE</name>
<evidence type="ECO:0000256" key="3">
    <source>
        <dbReference type="ARBA" id="ARBA00022500"/>
    </source>
</evidence>
<dbReference type="PROSITE" id="PS50111">
    <property type="entry name" value="CHEMOTAXIS_TRANSDUC_2"/>
    <property type="match status" value="1"/>
</dbReference>
<evidence type="ECO:0000256" key="4">
    <source>
        <dbReference type="ARBA" id="ARBA00022692"/>
    </source>
</evidence>
<feature type="domain" description="Methyl-accepting transducer" evidence="11">
    <location>
        <begin position="382"/>
        <end position="621"/>
    </location>
</feature>
<evidence type="ECO:0000259" key="11">
    <source>
        <dbReference type="PROSITE" id="PS50111"/>
    </source>
</evidence>
<dbReference type="SMART" id="SM00304">
    <property type="entry name" value="HAMP"/>
    <property type="match status" value="1"/>
</dbReference>
<comment type="similarity">
    <text evidence="8">Belongs to the methyl-accepting chemotaxis (MCP) protein family.</text>
</comment>
<gene>
    <name evidence="13" type="ORF">RGB73_02870</name>
</gene>
<dbReference type="SMART" id="SM00283">
    <property type="entry name" value="MA"/>
    <property type="match status" value="1"/>
</dbReference>